<dbReference type="EMBL" id="LR796148">
    <property type="protein sequence ID" value="CAB4121681.1"/>
    <property type="molecule type" value="Genomic_DNA"/>
</dbReference>
<reference evidence="1" key="1">
    <citation type="submission" date="2020-04" db="EMBL/GenBank/DDBJ databases">
        <authorList>
            <person name="Chiriac C."/>
            <person name="Salcher M."/>
            <person name="Ghai R."/>
            <person name="Kavagutti S V."/>
        </authorList>
    </citation>
    <scope>NUCLEOTIDE SEQUENCE</scope>
</reference>
<organism evidence="1">
    <name type="scientific">uncultured Caudovirales phage</name>
    <dbReference type="NCBI Taxonomy" id="2100421"/>
    <lineage>
        <taxon>Viruses</taxon>
        <taxon>Duplodnaviria</taxon>
        <taxon>Heunggongvirae</taxon>
        <taxon>Uroviricota</taxon>
        <taxon>Caudoviricetes</taxon>
        <taxon>Peduoviridae</taxon>
        <taxon>Maltschvirus</taxon>
        <taxon>Maltschvirus maltsch</taxon>
    </lineage>
</organism>
<sequence>MAVNTNINIPQSPFLETTTGRPSREWMVWLQYPQVVSINLANALGVSSGGTGSSAIPANGQTLIGNGSAYVAANLTPDLGIDITNGSGSITIKNTGVLSFNAGTTGLTPSSAATGVVTLAGTLNVTNGGTGITAVPLGNLVFGNSSTQLAYDPELYWSSTLKDLQVVTLSSNVKRSFTALSATASMSMGIDSVNQGFLYSQNSMLGYTNNTEKFRVDTAGNFGIGTALAYQYGKLTVFGGNTTSVFHLSTGQTNFKAVADLAALSTTVGYGFWSTFGSGTDYVPRRSADIYSGFNGGTWGTEYLTFGVGYGGSNNNAANITTEQLRINANGAVSWGSSGTNYGVSGQLLMSGGNAPPIWQQSLYYDTGAHTLQNVTLGTGVYQAFTALNAGAYTAIGIDTYNNSFLTAQNDFVLNVGGAERIHVTAGGAFYWNGTLGASGSFVATGKTVTVSYGIITSIV</sequence>
<evidence type="ECO:0000313" key="1">
    <source>
        <dbReference type="EMBL" id="CAB4121681.1"/>
    </source>
</evidence>
<name>A0A6J5KJC1_9CAUD</name>
<gene>
    <name evidence="1" type="ORF">UFOVP21_29</name>
</gene>
<accession>A0A6J5KJC1</accession>
<protein>
    <submittedName>
        <fullName evidence="1">Uncharacterized protein</fullName>
    </submittedName>
</protein>
<proteinExistence type="predicted"/>